<name>A0A5C5ZAR0_9BACT</name>
<proteinExistence type="predicted"/>
<dbReference type="GO" id="GO:0008840">
    <property type="term" value="F:4-hydroxy-tetrahydrodipicolinate synthase activity"/>
    <property type="evidence" value="ECO:0007669"/>
    <property type="project" value="UniProtKB-EC"/>
</dbReference>
<dbReference type="PANTHER" id="PTHR12128:SF72">
    <property type="entry name" value="DIHYDRODIPICOLINATE SYNTHASE"/>
    <property type="match status" value="1"/>
</dbReference>
<reference evidence="2 3" key="1">
    <citation type="submission" date="2019-02" db="EMBL/GenBank/DDBJ databases">
        <title>Deep-cultivation of Planctomycetes and their phenomic and genomic characterization uncovers novel biology.</title>
        <authorList>
            <person name="Wiegand S."/>
            <person name="Jogler M."/>
            <person name="Boedeker C."/>
            <person name="Pinto D."/>
            <person name="Vollmers J."/>
            <person name="Rivas-Marin E."/>
            <person name="Kohn T."/>
            <person name="Peeters S.H."/>
            <person name="Heuer A."/>
            <person name="Rast P."/>
            <person name="Oberbeckmann S."/>
            <person name="Bunk B."/>
            <person name="Jeske O."/>
            <person name="Meyerdierks A."/>
            <person name="Storesund J.E."/>
            <person name="Kallscheuer N."/>
            <person name="Luecker S."/>
            <person name="Lage O.M."/>
            <person name="Pohl T."/>
            <person name="Merkel B.J."/>
            <person name="Hornburger P."/>
            <person name="Mueller R.-W."/>
            <person name="Bruemmer F."/>
            <person name="Labrenz M."/>
            <person name="Spormann A.M."/>
            <person name="Op Den Camp H."/>
            <person name="Overmann J."/>
            <person name="Amann R."/>
            <person name="Jetten M.S.M."/>
            <person name="Mascher T."/>
            <person name="Medema M.H."/>
            <person name="Devos D.P."/>
            <person name="Kaster A.-K."/>
            <person name="Ovreas L."/>
            <person name="Rohde M."/>
            <person name="Galperin M.Y."/>
            <person name="Jogler C."/>
        </authorList>
    </citation>
    <scope>NUCLEOTIDE SEQUENCE [LARGE SCALE GENOMIC DNA]</scope>
    <source>
        <strain evidence="2 3">CA13</strain>
    </source>
</reference>
<gene>
    <name evidence="2" type="primary">dapA_3</name>
    <name evidence="2" type="ORF">CA13_57770</name>
</gene>
<dbReference type="SMART" id="SM01130">
    <property type="entry name" value="DHDPS"/>
    <property type="match status" value="1"/>
</dbReference>
<dbReference type="InterPro" id="IPR002220">
    <property type="entry name" value="DapA-like"/>
</dbReference>
<evidence type="ECO:0000256" key="1">
    <source>
        <dbReference type="ARBA" id="ARBA00023239"/>
    </source>
</evidence>
<dbReference type="OrthoDB" id="9778880at2"/>
<keyword evidence="1 2" id="KW-0456">Lyase</keyword>
<dbReference type="CDD" id="cd00408">
    <property type="entry name" value="DHDPS-like"/>
    <property type="match status" value="1"/>
</dbReference>
<dbReference type="SUPFAM" id="SSF51569">
    <property type="entry name" value="Aldolase"/>
    <property type="match status" value="1"/>
</dbReference>
<dbReference type="PANTHER" id="PTHR12128">
    <property type="entry name" value="DIHYDRODIPICOLINATE SYNTHASE"/>
    <property type="match status" value="1"/>
</dbReference>
<keyword evidence="3" id="KW-1185">Reference proteome</keyword>
<dbReference type="AlphaFoldDB" id="A0A5C5ZAR0"/>
<dbReference type="PRINTS" id="PR00146">
    <property type="entry name" value="DHPICSNTHASE"/>
</dbReference>
<accession>A0A5C5ZAR0</accession>
<dbReference type="Pfam" id="PF00701">
    <property type="entry name" value="DHDPS"/>
    <property type="match status" value="1"/>
</dbReference>
<evidence type="ECO:0000313" key="2">
    <source>
        <dbReference type="EMBL" id="TWT84300.1"/>
    </source>
</evidence>
<dbReference type="Gene3D" id="3.20.20.70">
    <property type="entry name" value="Aldolase class I"/>
    <property type="match status" value="1"/>
</dbReference>
<dbReference type="InterPro" id="IPR013785">
    <property type="entry name" value="Aldolase_TIM"/>
</dbReference>
<dbReference type="EMBL" id="SJPJ01000001">
    <property type="protein sequence ID" value="TWT84300.1"/>
    <property type="molecule type" value="Genomic_DNA"/>
</dbReference>
<dbReference type="EC" id="4.3.3.7" evidence="2"/>
<sequence>MTPCLDDRSPDDSALERKARELMDVGMTGVIYCGSKGDWPLLSDQQRQEGVRQLVDASVPVIVGTGAQNTALAVAHSEHAAAVGAAGWMVIPRVLSRGASPTAQRQHFAAILGAAPNLPAVIYNSPHYGFETKAVFLDLHHDFPNLVEFKEFGGVESLTYAAEHISHTSDNVLLMAGVDTQVSHCLAFWGRTGS</sequence>
<evidence type="ECO:0000313" key="3">
    <source>
        <dbReference type="Proteomes" id="UP000315010"/>
    </source>
</evidence>
<organism evidence="2 3">
    <name type="scientific">Novipirellula herctigrandis</name>
    <dbReference type="NCBI Taxonomy" id="2527986"/>
    <lineage>
        <taxon>Bacteria</taxon>
        <taxon>Pseudomonadati</taxon>
        <taxon>Planctomycetota</taxon>
        <taxon>Planctomycetia</taxon>
        <taxon>Pirellulales</taxon>
        <taxon>Pirellulaceae</taxon>
        <taxon>Novipirellula</taxon>
    </lineage>
</organism>
<protein>
    <submittedName>
        <fullName evidence="2">4-hydroxy-tetrahydrodipicolinate synthase</fullName>
        <ecNumber evidence="2">4.3.3.7</ecNumber>
    </submittedName>
</protein>
<comment type="caution">
    <text evidence="2">The sequence shown here is derived from an EMBL/GenBank/DDBJ whole genome shotgun (WGS) entry which is preliminary data.</text>
</comment>
<dbReference type="Proteomes" id="UP000315010">
    <property type="component" value="Unassembled WGS sequence"/>
</dbReference>